<sequence>MDAVPSTASATGLPRLFSLRTVVEMIVTAGPITRAEISRRTGLSKQAVSEVARQLEDAGWIGQVGRTQGNIGRTGVTYQIVPSAAYVIGIDLGGKKCRIALADLSSHVVAETTAATDPAGGITALRQIAGEVDRLIAETGIDRSKIQRAVIGCPGIIDPRSGRLNHSPSIPDLTGTDIAGSLRTLLGAPTTAENDVNLAVLGEHWQGRGRGADSLAFAALGTGIGLGLMINGKLIRGRRGAAGEICFLPIENDPFDENILGEGAFERAIGSRGIMARYRRLGGDQLGDRAARSVDEIFAALRKGDAVAERTIDETARLFAFGLLSLTAIIDPDMIVLGGSIGIQPELVERATAYVKAGSEQPPHIAASALGNRATLIGALATGLAQLQESVFAIPTSGPFPLPDPGPHPARAGKPALEL</sequence>
<dbReference type="Proteomes" id="UP000616151">
    <property type="component" value="Unassembled WGS sequence"/>
</dbReference>
<evidence type="ECO:0000313" key="2">
    <source>
        <dbReference type="Proteomes" id="UP000616151"/>
    </source>
</evidence>
<comment type="caution">
    <text evidence="1">The sequence shown here is derived from an EMBL/GenBank/DDBJ whole genome shotgun (WGS) entry which is preliminary data.</text>
</comment>
<proteinExistence type="predicted"/>
<accession>A0ACC5R638</accession>
<name>A0ACC5R638_9HYPH</name>
<dbReference type="EMBL" id="JAENHL010000007">
    <property type="protein sequence ID" value="MBK1867966.1"/>
    <property type="molecule type" value="Genomic_DNA"/>
</dbReference>
<protein>
    <submittedName>
        <fullName evidence="1">ROK family transcriptional regulator</fullName>
    </submittedName>
</protein>
<evidence type="ECO:0000313" key="1">
    <source>
        <dbReference type="EMBL" id="MBK1867966.1"/>
    </source>
</evidence>
<gene>
    <name evidence="1" type="ORF">JHL16_16535</name>
</gene>
<keyword evidence="2" id="KW-1185">Reference proteome</keyword>
<reference evidence="1" key="1">
    <citation type="submission" date="2021-01" db="EMBL/GenBank/DDBJ databases">
        <authorList>
            <person name="Sun Q."/>
        </authorList>
    </citation>
    <scope>NUCLEOTIDE SEQUENCE</scope>
    <source>
        <strain evidence="1">YIM B02566</strain>
    </source>
</reference>
<organism evidence="1 2">
    <name type="scientific">Taklimakanibacter albus</name>
    <dbReference type="NCBI Taxonomy" id="2800327"/>
    <lineage>
        <taxon>Bacteria</taxon>
        <taxon>Pseudomonadati</taxon>
        <taxon>Pseudomonadota</taxon>
        <taxon>Alphaproteobacteria</taxon>
        <taxon>Hyphomicrobiales</taxon>
        <taxon>Aestuariivirgaceae</taxon>
        <taxon>Taklimakanibacter</taxon>
    </lineage>
</organism>